<sequence>MRTIPRRSPHFSRDSDSPIIAGRPESDNGLRNARLGPVHSTSRRDERACPARSSVAIVGAVSRGGYAVHHAPTHLQVDCNGAPPDFSTHHLEEDPVTVRRRSITSAQRKLHTQQILFPEDPAFNVGFLLRIQGDIDIDRLRAALDNVARGAEPLNEYFVEYDGVVHAEYDPGLRYRTPLTELDGDAAEVLRAEISDRLDTPIPMDRWPLYSAEVFRDEVGVYLAIIASHMIADVSTFYNIIADLMLVYGSPEAALPGGSLFPADPVPDPARERAAVEFFGSTVGRLETLSVSEWEAARDRDGTLTGEHRTLELGSQLSADIDGAVEALGVRKFSFFLAVHLLVLGCLSAKQVVTTGVPLSNRRRDRRMIKAYGYHVNTLPLTVDLSGIDTFENLCLEVERQMGRLIEFEDFDLAEHAGEIFGSAEAGRTRPSSSFTFYKQRMSLSLPGYQIDPIPLSRTKSMFPFMANVEENDAGYTYHLQIGTALAHSHPEQVLRTVLSHMGARPGAKLAEVPWLDATALAEAGERTGILERIEPGFPSLTAQFEHQVARTPDAVAVGYEESHYTYAELDRRVNQVAHAILDTVGGDYVGVSMERSVDLVTVLLAVLKAGKAYVPIDPAAPPERVRSILERFESLPVIASRGALTDMPSMRRLDLRRVLQDATTRAATSPAGDENRHRRPAYVIFTSGSTGTPKGVTVTHANVLRLFASAGRSIEFGATDTWALFHSYAFDFAVWEMFGALLSGGRLMIVPEWTRRSPADFARFLAEERVTVLNQTPTAFRQLTQAMTDEHARSFAVRLIIFGGEMLRFESLDRWYELCGDKAELVNMYGITETTVHVTHYQISTEDLKAGRPSVIGKPLSDLGVVVVDAELRPVPAGVAGEMLIYGDGVGLGYLGRADLTAERFVRLPGSPHIHYRSGDLAKVDENGDLVYLGRIDQQVQLRGVRIELGEIEAAMLHLDGVRECAVRVDRRDPDEPELVAFLVQSRELDDAQLRRALRDRLPAAMRPTRFVRLNALPLTVNGKVAEAQLPWPDREYDHSPQAAAPAVEPSASDTLAIVRTAWSTALERDDFGDDDAFFDAGGTSIQLVRVLEALRSACERPESLEMVDLFEFTTPRQQAELLDRIRTRTATLVA</sequence>
<accession>A0A386ZGY2</accession>
<dbReference type="PANTHER" id="PTHR45527:SF1">
    <property type="entry name" value="FATTY ACID SYNTHASE"/>
    <property type="match status" value="1"/>
</dbReference>
<dbReference type="GO" id="GO:0008610">
    <property type="term" value="P:lipid biosynthetic process"/>
    <property type="evidence" value="ECO:0007669"/>
    <property type="project" value="UniProtKB-ARBA"/>
</dbReference>
<dbReference type="PANTHER" id="PTHR45527">
    <property type="entry name" value="NONRIBOSOMAL PEPTIDE SYNTHETASE"/>
    <property type="match status" value="1"/>
</dbReference>
<dbReference type="NCBIfam" id="TIGR01733">
    <property type="entry name" value="AA-adenyl-dom"/>
    <property type="match status" value="1"/>
</dbReference>
<feature type="compositionally biased region" description="Basic residues" evidence="2">
    <location>
        <begin position="1"/>
        <end position="10"/>
    </location>
</feature>
<reference evidence="4 5" key="1">
    <citation type="submission" date="2018-09" db="EMBL/GenBank/DDBJ databases">
        <title>Nocardia yunnanensis sp. nov., an actinomycete isolated from a soil sample.</title>
        <authorList>
            <person name="Zhang J."/>
        </authorList>
    </citation>
    <scope>NUCLEOTIDE SEQUENCE [LARGE SCALE GENOMIC DNA]</scope>
    <source>
        <strain evidence="4 5">CFHS0054</strain>
    </source>
</reference>
<dbReference type="InterPro" id="IPR000873">
    <property type="entry name" value="AMP-dep_synth/lig_dom"/>
</dbReference>
<dbReference type="OrthoDB" id="3691933at2"/>
<dbReference type="Gene3D" id="3.40.50.12780">
    <property type="entry name" value="N-terminal domain of ligase-like"/>
    <property type="match status" value="1"/>
</dbReference>
<dbReference type="UniPathway" id="UPA00011"/>
<dbReference type="InterPro" id="IPR009081">
    <property type="entry name" value="PP-bd_ACP"/>
</dbReference>
<evidence type="ECO:0000313" key="5">
    <source>
        <dbReference type="Proteomes" id="UP000267164"/>
    </source>
</evidence>
<name>A0A386ZGY2_9NOCA</name>
<dbReference type="SUPFAM" id="SSF52777">
    <property type="entry name" value="CoA-dependent acyltransferases"/>
    <property type="match status" value="2"/>
</dbReference>
<dbReference type="SUPFAM" id="SSF56801">
    <property type="entry name" value="Acetyl-CoA synthetase-like"/>
    <property type="match status" value="1"/>
</dbReference>
<dbReference type="FunFam" id="3.40.50.12780:FF:000012">
    <property type="entry name" value="Non-ribosomal peptide synthetase"/>
    <property type="match status" value="1"/>
</dbReference>
<evidence type="ECO:0000256" key="1">
    <source>
        <dbReference type="ARBA" id="ARBA00001957"/>
    </source>
</evidence>
<dbReference type="GO" id="GO:0005737">
    <property type="term" value="C:cytoplasm"/>
    <property type="evidence" value="ECO:0007669"/>
    <property type="project" value="TreeGrafter"/>
</dbReference>
<dbReference type="InterPro" id="IPR025110">
    <property type="entry name" value="AMP-bd_C"/>
</dbReference>
<dbReference type="GO" id="GO:0031177">
    <property type="term" value="F:phosphopantetheine binding"/>
    <property type="evidence" value="ECO:0007669"/>
    <property type="project" value="TreeGrafter"/>
</dbReference>
<dbReference type="GO" id="GO:0044550">
    <property type="term" value="P:secondary metabolite biosynthetic process"/>
    <property type="evidence" value="ECO:0007669"/>
    <property type="project" value="TreeGrafter"/>
</dbReference>
<dbReference type="Pfam" id="PF00501">
    <property type="entry name" value="AMP-binding"/>
    <property type="match status" value="1"/>
</dbReference>
<dbReference type="Proteomes" id="UP000267164">
    <property type="component" value="Chromosome"/>
</dbReference>
<dbReference type="KEGG" id="nyu:D7D52_26465"/>
<dbReference type="FunFam" id="3.40.50.980:FF:000002">
    <property type="entry name" value="Enterobactin synthetase component F"/>
    <property type="match status" value="1"/>
</dbReference>
<dbReference type="PROSITE" id="PS00455">
    <property type="entry name" value="AMP_BINDING"/>
    <property type="match status" value="1"/>
</dbReference>
<dbReference type="InterPro" id="IPR010071">
    <property type="entry name" value="AA_adenyl_dom"/>
</dbReference>
<evidence type="ECO:0000313" key="4">
    <source>
        <dbReference type="EMBL" id="AYF76767.1"/>
    </source>
</evidence>
<gene>
    <name evidence="4" type="ORF">D7D52_26465</name>
</gene>
<dbReference type="CDD" id="cd17643">
    <property type="entry name" value="A_NRPS_Cytc1-like"/>
    <property type="match status" value="1"/>
</dbReference>
<dbReference type="InterPro" id="IPR023213">
    <property type="entry name" value="CAT-like_dom_sf"/>
</dbReference>
<dbReference type="Gene3D" id="3.30.300.30">
    <property type="match status" value="1"/>
</dbReference>
<dbReference type="SUPFAM" id="SSF47336">
    <property type="entry name" value="ACP-like"/>
    <property type="match status" value="1"/>
</dbReference>
<dbReference type="Pfam" id="PF00550">
    <property type="entry name" value="PP-binding"/>
    <property type="match status" value="1"/>
</dbReference>
<protein>
    <submittedName>
        <fullName evidence="4">Non-ribosomal peptide synthetase</fullName>
    </submittedName>
</protein>
<dbReference type="Gene3D" id="3.30.559.10">
    <property type="entry name" value="Chloramphenicol acetyltransferase-like domain"/>
    <property type="match status" value="1"/>
</dbReference>
<dbReference type="Gene3D" id="3.30.559.30">
    <property type="entry name" value="Nonribosomal peptide synthetase, condensation domain"/>
    <property type="match status" value="1"/>
</dbReference>
<dbReference type="Gene3D" id="1.10.1200.10">
    <property type="entry name" value="ACP-like"/>
    <property type="match status" value="1"/>
</dbReference>
<evidence type="ECO:0000256" key="2">
    <source>
        <dbReference type="SAM" id="MobiDB-lite"/>
    </source>
</evidence>
<dbReference type="InterPro" id="IPR045851">
    <property type="entry name" value="AMP-bd_C_sf"/>
</dbReference>
<dbReference type="Pfam" id="PF00668">
    <property type="entry name" value="Condensation"/>
    <property type="match status" value="1"/>
</dbReference>
<dbReference type="Pfam" id="PF13193">
    <property type="entry name" value="AMP-binding_C"/>
    <property type="match status" value="1"/>
</dbReference>
<dbReference type="GO" id="GO:0043041">
    <property type="term" value="P:amino acid activation for nonribosomal peptide biosynthetic process"/>
    <property type="evidence" value="ECO:0007669"/>
    <property type="project" value="TreeGrafter"/>
</dbReference>
<organism evidence="4 5">
    <name type="scientific">Nocardia yunnanensis</name>
    <dbReference type="NCBI Taxonomy" id="2382165"/>
    <lineage>
        <taxon>Bacteria</taxon>
        <taxon>Bacillati</taxon>
        <taxon>Actinomycetota</taxon>
        <taxon>Actinomycetes</taxon>
        <taxon>Mycobacteriales</taxon>
        <taxon>Nocardiaceae</taxon>
        <taxon>Nocardia</taxon>
    </lineage>
</organism>
<feature type="domain" description="Carrier" evidence="3">
    <location>
        <begin position="1051"/>
        <end position="1128"/>
    </location>
</feature>
<comment type="cofactor">
    <cofactor evidence="1">
        <name>pantetheine 4'-phosphate</name>
        <dbReference type="ChEBI" id="CHEBI:47942"/>
    </cofactor>
</comment>
<dbReference type="GO" id="GO:0003824">
    <property type="term" value="F:catalytic activity"/>
    <property type="evidence" value="ECO:0007669"/>
    <property type="project" value="InterPro"/>
</dbReference>
<dbReference type="InterPro" id="IPR036736">
    <property type="entry name" value="ACP-like_sf"/>
</dbReference>
<proteinExistence type="predicted"/>
<dbReference type="AlphaFoldDB" id="A0A386ZGY2"/>
<evidence type="ECO:0000259" key="3">
    <source>
        <dbReference type="PROSITE" id="PS50075"/>
    </source>
</evidence>
<dbReference type="EMBL" id="CP032568">
    <property type="protein sequence ID" value="AYF76767.1"/>
    <property type="molecule type" value="Genomic_DNA"/>
</dbReference>
<dbReference type="InterPro" id="IPR020845">
    <property type="entry name" value="AMP-binding_CS"/>
</dbReference>
<keyword evidence="5" id="KW-1185">Reference proteome</keyword>
<dbReference type="InterPro" id="IPR042099">
    <property type="entry name" value="ANL_N_sf"/>
</dbReference>
<dbReference type="InterPro" id="IPR001242">
    <property type="entry name" value="Condensation_dom"/>
</dbReference>
<dbReference type="PROSITE" id="PS50075">
    <property type="entry name" value="CARRIER"/>
    <property type="match status" value="1"/>
</dbReference>
<feature type="region of interest" description="Disordered" evidence="2">
    <location>
        <begin position="1"/>
        <end position="49"/>
    </location>
</feature>